<dbReference type="Pfam" id="PF07730">
    <property type="entry name" value="HisKA_3"/>
    <property type="match status" value="1"/>
</dbReference>
<evidence type="ECO:0000256" key="3">
    <source>
        <dbReference type="ARBA" id="ARBA00022553"/>
    </source>
</evidence>
<keyword evidence="10" id="KW-0472">Membrane</keyword>
<dbReference type="InterPro" id="IPR011712">
    <property type="entry name" value="Sig_transdc_His_kin_sub3_dim/P"/>
</dbReference>
<dbReference type="AlphaFoldDB" id="A0A941FC59"/>
<evidence type="ECO:0000256" key="5">
    <source>
        <dbReference type="ARBA" id="ARBA00022741"/>
    </source>
</evidence>
<feature type="domain" description="Histidine kinase/HSP90-like ATPase" evidence="11">
    <location>
        <begin position="316"/>
        <end position="401"/>
    </location>
</feature>
<dbReference type="Pfam" id="PF02518">
    <property type="entry name" value="HATPase_c"/>
    <property type="match status" value="1"/>
</dbReference>
<feature type="transmembrane region" description="Helical" evidence="10">
    <location>
        <begin position="50"/>
        <end position="66"/>
    </location>
</feature>
<evidence type="ECO:0000313" key="14">
    <source>
        <dbReference type="Proteomes" id="UP000682308"/>
    </source>
</evidence>
<evidence type="ECO:0000256" key="2">
    <source>
        <dbReference type="ARBA" id="ARBA00012438"/>
    </source>
</evidence>
<evidence type="ECO:0000256" key="6">
    <source>
        <dbReference type="ARBA" id="ARBA00022777"/>
    </source>
</evidence>
<evidence type="ECO:0000256" key="10">
    <source>
        <dbReference type="SAM" id="Phobius"/>
    </source>
</evidence>
<gene>
    <name evidence="13" type="ORF">KEF29_23590</name>
</gene>
<dbReference type="InterPro" id="IPR036890">
    <property type="entry name" value="HATPase_C_sf"/>
</dbReference>
<dbReference type="Gene3D" id="3.30.565.10">
    <property type="entry name" value="Histidine kinase-like ATPase, C-terminal domain"/>
    <property type="match status" value="1"/>
</dbReference>
<keyword evidence="10" id="KW-1133">Transmembrane helix</keyword>
<feature type="domain" description="Signal transduction histidine kinase subgroup 3 dimerisation and phosphoacceptor" evidence="12">
    <location>
        <begin position="201"/>
        <end position="266"/>
    </location>
</feature>
<comment type="caution">
    <text evidence="13">The sequence shown here is derived from an EMBL/GenBank/DDBJ whole genome shotgun (WGS) entry which is preliminary data.</text>
</comment>
<dbReference type="GO" id="GO:0000155">
    <property type="term" value="F:phosphorelay sensor kinase activity"/>
    <property type="evidence" value="ECO:0007669"/>
    <property type="project" value="InterPro"/>
</dbReference>
<keyword evidence="8" id="KW-0902">Two-component regulatory system</keyword>
<dbReference type="EC" id="2.7.13.3" evidence="2"/>
<evidence type="ECO:0000256" key="8">
    <source>
        <dbReference type="ARBA" id="ARBA00023012"/>
    </source>
</evidence>
<dbReference type="Proteomes" id="UP000682308">
    <property type="component" value="Unassembled WGS sequence"/>
</dbReference>
<dbReference type="PANTHER" id="PTHR24421">
    <property type="entry name" value="NITRATE/NITRITE SENSOR PROTEIN NARX-RELATED"/>
    <property type="match status" value="1"/>
</dbReference>
<feature type="transmembrane region" description="Helical" evidence="10">
    <location>
        <begin position="94"/>
        <end position="112"/>
    </location>
</feature>
<evidence type="ECO:0000256" key="4">
    <source>
        <dbReference type="ARBA" id="ARBA00022679"/>
    </source>
</evidence>
<keyword evidence="7" id="KW-0067">ATP-binding</keyword>
<organism evidence="13 14">
    <name type="scientific">Streptomyces tuirus</name>
    <dbReference type="NCBI Taxonomy" id="68278"/>
    <lineage>
        <taxon>Bacteria</taxon>
        <taxon>Bacillati</taxon>
        <taxon>Actinomycetota</taxon>
        <taxon>Actinomycetes</taxon>
        <taxon>Kitasatosporales</taxon>
        <taxon>Streptomycetaceae</taxon>
        <taxon>Streptomyces</taxon>
    </lineage>
</organism>
<keyword evidence="5" id="KW-0547">Nucleotide-binding</keyword>
<evidence type="ECO:0000256" key="9">
    <source>
        <dbReference type="SAM" id="Coils"/>
    </source>
</evidence>
<dbReference type="Gene3D" id="1.20.5.1930">
    <property type="match status" value="1"/>
</dbReference>
<dbReference type="CDD" id="cd16917">
    <property type="entry name" value="HATPase_UhpB-NarQ-NarX-like"/>
    <property type="match status" value="1"/>
</dbReference>
<evidence type="ECO:0000259" key="11">
    <source>
        <dbReference type="Pfam" id="PF02518"/>
    </source>
</evidence>
<keyword evidence="10" id="KW-0812">Transmembrane</keyword>
<accession>A0A941FC59</accession>
<feature type="coiled-coil region" evidence="9">
    <location>
        <begin position="169"/>
        <end position="203"/>
    </location>
</feature>
<sequence>MLIKRVRSTIVPVSMIRLHGARLVEFLIVVIATAPALIDQGSTDSSPKAWWALSAYVVVAAGTVAVRKLWPLASFGIMLVTLAAAEIWCATQEVQMSNLAVLPLAFSVYAVGAHCKLPVALTALVGGATVVCVGVAINHATAPIGWRGGSDVFATIAPIPVAWALGVVAQSHRLALEMSEQRAANSERERERLAEQAVAAERGRIARDMHDVVAHSLTLLVVHAETIRARSADLPPWAREQIDALAAAGRQATVEMRELLGVLRNGTPEAAPRTPAPTLADVPALVDAADAAGNEVTVAIAGEPSRLPKPVQLTGYRVLQESLANARRHAPGSRINVELKADETRLDIEVVSGPPPQRVTPMPGEGIGLLGLKERVSALGGSLSAGPVGGGFRVIASIPVSRPPAENGTHSG</sequence>
<keyword evidence="3" id="KW-0597">Phosphoprotein</keyword>
<dbReference type="SUPFAM" id="SSF55874">
    <property type="entry name" value="ATPase domain of HSP90 chaperone/DNA topoisomerase II/histidine kinase"/>
    <property type="match status" value="1"/>
</dbReference>
<dbReference type="InterPro" id="IPR003594">
    <property type="entry name" value="HATPase_dom"/>
</dbReference>
<dbReference type="PANTHER" id="PTHR24421:SF10">
    <property type="entry name" value="NITRATE_NITRITE SENSOR PROTEIN NARQ"/>
    <property type="match status" value="1"/>
</dbReference>
<feature type="transmembrane region" description="Helical" evidence="10">
    <location>
        <begin position="152"/>
        <end position="169"/>
    </location>
</feature>
<dbReference type="InterPro" id="IPR050482">
    <property type="entry name" value="Sensor_HK_TwoCompSys"/>
</dbReference>
<feature type="transmembrane region" description="Helical" evidence="10">
    <location>
        <begin position="71"/>
        <end position="88"/>
    </location>
</feature>
<protein>
    <recommendedName>
        <fullName evidence="2">histidine kinase</fullName>
        <ecNumber evidence="2">2.7.13.3</ecNumber>
    </recommendedName>
</protein>
<feature type="transmembrane region" description="Helical" evidence="10">
    <location>
        <begin position="119"/>
        <end position="140"/>
    </location>
</feature>
<keyword evidence="9" id="KW-0175">Coiled coil</keyword>
<evidence type="ECO:0000313" key="13">
    <source>
        <dbReference type="EMBL" id="MBR8641345.1"/>
    </source>
</evidence>
<dbReference type="GO" id="GO:0046983">
    <property type="term" value="F:protein dimerization activity"/>
    <property type="evidence" value="ECO:0007669"/>
    <property type="project" value="InterPro"/>
</dbReference>
<comment type="catalytic activity">
    <reaction evidence="1">
        <text>ATP + protein L-histidine = ADP + protein N-phospho-L-histidine.</text>
        <dbReference type="EC" id="2.7.13.3"/>
    </reaction>
</comment>
<proteinExistence type="predicted"/>
<name>A0A941FC59_9ACTN</name>
<evidence type="ECO:0000259" key="12">
    <source>
        <dbReference type="Pfam" id="PF07730"/>
    </source>
</evidence>
<evidence type="ECO:0000256" key="7">
    <source>
        <dbReference type="ARBA" id="ARBA00022840"/>
    </source>
</evidence>
<feature type="transmembrane region" description="Helical" evidence="10">
    <location>
        <begin position="20"/>
        <end position="38"/>
    </location>
</feature>
<evidence type="ECO:0000256" key="1">
    <source>
        <dbReference type="ARBA" id="ARBA00000085"/>
    </source>
</evidence>
<reference evidence="13 14" key="1">
    <citation type="submission" date="2021-04" db="EMBL/GenBank/DDBJ databases">
        <title>Characterization of the biosynthetic gene cluster of new lipopeptides with antitumor activity in the genome of the marine Streptomyces PHM034.</title>
        <authorList>
            <person name="Ceniceros A."/>
            <person name="Canedo L."/>
            <person name="Mendez C."/>
            <person name="Olano C."/>
            <person name="Schleissner C."/>
            <person name="Cuevas C."/>
            <person name="De La Calle F."/>
            <person name="Salas J.A."/>
        </authorList>
    </citation>
    <scope>NUCLEOTIDE SEQUENCE [LARGE SCALE GENOMIC DNA]</scope>
    <source>
        <strain evidence="13 14">PHM034</strain>
    </source>
</reference>
<dbReference type="GO" id="GO:0005524">
    <property type="term" value="F:ATP binding"/>
    <property type="evidence" value="ECO:0007669"/>
    <property type="project" value="UniProtKB-KW"/>
</dbReference>
<keyword evidence="4" id="KW-0808">Transferase</keyword>
<keyword evidence="14" id="KW-1185">Reference proteome</keyword>
<dbReference type="EMBL" id="JAGTPG010000002">
    <property type="protein sequence ID" value="MBR8641345.1"/>
    <property type="molecule type" value="Genomic_DNA"/>
</dbReference>
<dbReference type="GO" id="GO:0016020">
    <property type="term" value="C:membrane"/>
    <property type="evidence" value="ECO:0007669"/>
    <property type="project" value="InterPro"/>
</dbReference>
<keyword evidence="6 13" id="KW-0418">Kinase</keyword>